<sequence length="187" mass="21595">MIDKGGDMTKWLKVSVRKLFVLSGLLLVLSPTYVQAADFFDETFGNLQEELDNAKDSGKQGIFLFFQMKDCPFCHRMENTILNQPDVIAYYKKHFLNFSIDIEGSNEMTDFDGTTGTAQELAEKKYRVRATPVLMFVDLTGKRILRYTGPTRTKQEFMLMGKFIVDGDYKTTKFTRYKREHLKPIAP</sequence>
<proteinExistence type="predicted"/>
<reference evidence="3 4" key="1">
    <citation type="submission" date="2014-04" db="EMBL/GenBank/DDBJ databases">
        <title>Draft genome sequence of Hydrogenovibrio marinus MH-110, a model organism for aerobic H2 metabolism.</title>
        <authorList>
            <person name="Cha H.J."/>
            <person name="Jo B.H."/>
            <person name="Hwang B.H."/>
        </authorList>
    </citation>
    <scope>NUCLEOTIDE SEQUENCE [LARGE SCALE GENOMIC DNA]</scope>
    <source>
        <strain evidence="3 4">MH-110</strain>
    </source>
</reference>
<evidence type="ECO:0000256" key="1">
    <source>
        <dbReference type="SAM" id="SignalP"/>
    </source>
</evidence>
<accession>A0A066ZZY2</accession>
<organism evidence="3 4">
    <name type="scientific">Hydrogenovibrio marinus</name>
    <dbReference type="NCBI Taxonomy" id="28885"/>
    <lineage>
        <taxon>Bacteria</taxon>
        <taxon>Pseudomonadati</taxon>
        <taxon>Pseudomonadota</taxon>
        <taxon>Gammaproteobacteria</taxon>
        <taxon>Thiotrichales</taxon>
        <taxon>Piscirickettsiaceae</taxon>
        <taxon>Hydrogenovibrio</taxon>
    </lineage>
</organism>
<evidence type="ECO:0000313" key="4">
    <source>
        <dbReference type="Proteomes" id="UP000027341"/>
    </source>
</evidence>
<dbReference type="InterPro" id="IPR036249">
    <property type="entry name" value="Thioredoxin-like_sf"/>
</dbReference>
<evidence type="ECO:0000313" key="3">
    <source>
        <dbReference type="EMBL" id="KDN95921.1"/>
    </source>
</evidence>
<dbReference type="CDD" id="cd02951">
    <property type="entry name" value="SoxW"/>
    <property type="match status" value="1"/>
</dbReference>
<feature type="signal peptide" evidence="1">
    <location>
        <begin position="1"/>
        <end position="36"/>
    </location>
</feature>
<dbReference type="Proteomes" id="UP000027341">
    <property type="component" value="Unassembled WGS sequence"/>
</dbReference>
<dbReference type="STRING" id="28885.EI16_06430"/>
<protein>
    <submittedName>
        <fullName evidence="3">Thioredoxin</fullName>
    </submittedName>
</protein>
<dbReference type="EMBL" id="JMIU01000001">
    <property type="protein sequence ID" value="KDN95921.1"/>
    <property type="molecule type" value="Genomic_DNA"/>
</dbReference>
<feature type="chain" id="PRO_5001632701" evidence="1">
    <location>
        <begin position="37"/>
        <end position="187"/>
    </location>
</feature>
<comment type="caution">
    <text evidence="3">The sequence shown here is derived from an EMBL/GenBank/DDBJ whole genome shotgun (WGS) entry which is preliminary data.</text>
</comment>
<dbReference type="SUPFAM" id="SSF52833">
    <property type="entry name" value="Thioredoxin-like"/>
    <property type="match status" value="1"/>
</dbReference>
<feature type="domain" description="Thioredoxin-like fold" evidence="2">
    <location>
        <begin position="58"/>
        <end position="151"/>
    </location>
</feature>
<evidence type="ECO:0000259" key="2">
    <source>
        <dbReference type="Pfam" id="PF13098"/>
    </source>
</evidence>
<name>A0A066ZZY2_HYDMR</name>
<dbReference type="Gene3D" id="3.40.30.10">
    <property type="entry name" value="Glutaredoxin"/>
    <property type="match status" value="1"/>
</dbReference>
<dbReference type="InterPro" id="IPR012336">
    <property type="entry name" value="Thioredoxin-like_fold"/>
</dbReference>
<keyword evidence="4" id="KW-1185">Reference proteome</keyword>
<dbReference type="AlphaFoldDB" id="A0A066ZZY2"/>
<gene>
    <name evidence="3" type="ORF">EI16_06430</name>
</gene>
<keyword evidence="1" id="KW-0732">Signal</keyword>
<dbReference type="Pfam" id="PF13098">
    <property type="entry name" value="Thioredoxin_2"/>
    <property type="match status" value="1"/>
</dbReference>
<dbReference type="InterPro" id="IPR041737">
    <property type="entry name" value="SoxW"/>
</dbReference>